<comment type="caution">
    <text evidence="1">The sequence shown here is derived from an EMBL/GenBank/DDBJ whole genome shotgun (WGS) entry which is preliminary data.</text>
</comment>
<dbReference type="EMBL" id="JBIENY010000134">
    <property type="protein sequence ID" value="MFG6295543.1"/>
    <property type="molecule type" value="Genomic_DNA"/>
</dbReference>
<accession>A0ABW7DYH1</accession>
<name>A0ABW7DYH1_STRRO</name>
<dbReference type="Proteomes" id="UP001605990">
    <property type="component" value="Unassembled WGS sequence"/>
</dbReference>
<proteinExistence type="predicted"/>
<gene>
    <name evidence="1" type="ORF">ACGU38_09255</name>
</gene>
<evidence type="ECO:0000313" key="2">
    <source>
        <dbReference type="Proteomes" id="UP001605990"/>
    </source>
</evidence>
<organism evidence="1 2">
    <name type="scientific">Streptomyces rochei</name>
    <name type="common">Streptomyces parvullus</name>
    <dbReference type="NCBI Taxonomy" id="1928"/>
    <lineage>
        <taxon>Bacteria</taxon>
        <taxon>Bacillati</taxon>
        <taxon>Actinomycetota</taxon>
        <taxon>Actinomycetes</taxon>
        <taxon>Kitasatosporales</taxon>
        <taxon>Streptomycetaceae</taxon>
        <taxon>Streptomyces</taxon>
        <taxon>Streptomyces rochei group</taxon>
    </lineage>
</organism>
<evidence type="ECO:0000313" key="1">
    <source>
        <dbReference type="EMBL" id="MFG6295543.1"/>
    </source>
</evidence>
<reference evidence="1 2" key="1">
    <citation type="submission" date="2024-10" db="EMBL/GenBank/DDBJ databases">
        <title>Draft genome assembly of a novel steroid transforming actinomycete isolated from African clawed frog Xenopus laevis.</title>
        <authorList>
            <person name="Bragin E."/>
            <person name="Kollerov V."/>
            <person name="Donova M.V."/>
        </authorList>
    </citation>
    <scope>NUCLEOTIDE SEQUENCE [LARGE SCALE GENOMIC DNA]</scope>
    <source>
        <strain evidence="1 2">MTOC-St3</strain>
    </source>
</reference>
<protein>
    <submittedName>
        <fullName evidence="1">Uncharacterized protein</fullName>
    </submittedName>
</protein>
<keyword evidence="2" id="KW-1185">Reference proteome</keyword>
<sequence>MADYTSETVTRTIHRWIVPAAEPWGAPADEIGKAWAVAERAYRDHHGLRDEESVAGDALRFHVTDDEVVIEFTTEARQDGARP</sequence>
<dbReference type="RefSeq" id="WP_394393360.1">
    <property type="nucleotide sequence ID" value="NZ_JBIENY010000134.1"/>
</dbReference>